<organism evidence="1 2">
    <name type="scientific">Rossellomorea marisflavi</name>
    <dbReference type="NCBI Taxonomy" id="189381"/>
    <lineage>
        <taxon>Bacteria</taxon>
        <taxon>Bacillati</taxon>
        <taxon>Bacillota</taxon>
        <taxon>Bacilli</taxon>
        <taxon>Bacillales</taxon>
        <taxon>Bacillaceae</taxon>
        <taxon>Rossellomorea</taxon>
    </lineage>
</organism>
<dbReference type="PATRIC" id="fig|189381.10.peg.72"/>
<gene>
    <name evidence="1" type="ORF">AV649_18575</name>
</gene>
<dbReference type="Proteomes" id="UP000076510">
    <property type="component" value="Unassembled WGS sequence"/>
</dbReference>
<protein>
    <submittedName>
        <fullName evidence="1">Uncharacterized protein</fullName>
    </submittedName>
</protein>
<proteinExistence type="predicted"/>
<comment type="caution">
    <text evidence="1">The sequence shown here is derived from an EMBL/GenBank/DDBJ whole genome shotgun (WGS) entry which is preliminary data.</text>
</comment>
<dbReference type="EMBL" id="LQQY01000015">
    <property type="protein sequence ID" value="KZE48912.1"/>
    <property type="molecule type" value="Genomic_DNA"/>
</dbReference>
<accession>A0A0J5SLI6</accession>
<sequence length="154" mass="16898">MRYLLKLLPFILILLLLGACAPKEDAADLYKQEFPLEADVTLPDPYTSKEPIKIVLTQDGEKVENANFVHVEVWKADGSFRQGMEEAENEGKGLYTFKTDLKEEGLYYVKVHAGSNGSTIMPTKPLAVGELSKADIEALNGNAPQQSGGSGHHH</sequence>
<reference evidence="2" key="1">
    <citation type="submission" date="2016-01" db="EMBL/GenBank/DDBJ databases">
        <title>Whole genome sequencing of Bhargavaea cecembensis T14.</title>
        <authorList>
            <person name="Hong K.W."/>
        </authorList>
    </citation>
    <scope>NUCLEOTIDE SEQUENCE [LARGE SCALE GENOMIC DNA]</scope>
    <source>
        <strain evidence="2">M19</strain>
    </source>
</reference>
<dbReference type="InterPro" id="IPR032693">
    <property type="entry name" value="YtkA-like_dom"/>
</dbReference>
<dbReference type="AlphaFoldDB" id="A0A0J5SLI6"/>
<dbReference type="OrthoDB" id="2679563at2"/>
<name>A0A0J5SLI6_9BACI</name>
<evidence type="ECO:0000313" key="1">
    <source>
        <dbReference type="EMBL" id="KZE48912.1"/>
    </source>
</evidence>
<evidence type="ECO:0000313" key="2">
    <source>
        <dbReference type="Proteomes" id="UP000076510"/>
    </source>
</evidence>
<dbReference type="Pfam" id="PF13115">
    <property type="entry name" value="YtkA"/>
    <property type="match status" value="1"/>
</dbReference>
<dbReference type="PROSITE" id="PS51257">
    <property type="entry name" value="PROKAR_LIPOPROTEIN"/>
    <property type="match status" value="1"/>
</dbReference>
<dbReference type="RefSeq" id="WP_048004707.1">
    <property type="nucleotide sequence ID" value="NZ_CP085398.1"/>
</dbReference>